<comment type="similarity">
    <text evidence="1 2">Belongs to the phD/YefM antitoxin family.</text>
</comment>
<proteinExistence type="inferred from homology"/>
<dbReference type="PANTHER" id="PTHR33713">
    <property type="entry name" value="ANTITOXIN YAFN-RELATED"/>
    <property type="match status" value="1"/>
</dbReference>
<accession>A0AA86TDW4</accession>
<comment type="function">
    <text evidence="2">Antitoxin component of a type II toxin-antitoxin (TA) system.</text>
</comment>
<dbReference type="PANTHER" id="PTHR33713:SF6">
    <property type="entry name" value="ANTITOXIN YEFM"/>
    <property type="match status" value="1"/>
</dbReference>
<organism evidence="3 4">
    <name type="scientific">Nitrospira tepida</name>
    <dbReference type="NCBI Taxonomy" id="2973512"/>
    <lineage>
        <taxon>Bacteria</taxon>
        <taxon>Pseudomonadati</taxon>
        <taxon>Nitrospirota</taxon>
        <taxon>Nitrospiria</taxon>
        <taxon>Nitrospirales</taxon>
        <taxon>Nitrospiraceae</taxon>
        <taxon>Nitrospira</taxon>
    </lineage>
</organism>
<dbReference type="InterPro" id="IPR006442">
    <property type="entry name" value="Antitoxin_Phd/YefM"/>
</dbReference>
<evidence type="ECO:0000256" key="2">
    <source>
        <dbReference type="RuleBase" id="RU362080"/>
    </source>
</evidence>
<dbReference type="AlphaFoldDB" id="A0AA86TDW4"/>
<evidence type="ECO:0000313" key="3">
    <source>
        <dbReference type="EMBL" id="CAI4032854.1"/>
    </source>
</evidence>
<dbReference type="Proteomes" id="UP001179121">
    <property type="component" value="Chromosome"/>
</dbReference>
<dbReference type="NCBIfam" id="TIGR01552">
    <property type="entry name" value="phd_fam"/>
    <property type="match status" value="1"/>
</dbReference>
<evidence type="ECO:0000256" key="1">
    <source>
        <dbReference type="ARBA" id="ARBA00009981"/>
    </source>
</evidence>
<dbReference type="SUPFAM" id="SSF143120">
    <property type="entry name" value="YefM-like"/>
    <property type="match status" value="1"/>
</dbReference>
<reference evidence="3" key="1">
    <citation type="submission" date="2022-10" db="EMBL/GenBank/DDBJ databases">
        <authorList>
            <person name="Koch H."/>
        </authorList>
    </citation>
    <scope>NUCLEOTIDE SEQUENCE</scope>
    <source>
        <strain evidence="3">DNF</strain>
    </source>
</reference>
<evidence type="ECO:0000313" key="4">
    <source>
        <dbReference type="Proteomes" id="UP001179121"/>
    </source>
</evidence>
<name>A0AA86TDW4_9BACT</name>
<dbReference type="KEGG" id="nti:DNFV4_03284"/>
<dbReference type="InterPro" id="IPR051405">
    <property type="entry name" value="phD/YefM_antitoxin"/>
</dbReference>
<dbReference type="Gene3D" id="6.10.250.330">
    <property type="match status" value="1"/>
</dbReference>
<sequence length="88" mass="9882">MSRTISLKEARAKFSMLVEKADRLSERFVVTKNGLPKAVVMGADEFESWVETLELLSNPKAVKALERGLKQAKAGKLRSFERVFGEPQ</sequence>
<dbReference type="RefSeq" id="WP_289269562.1">
    <property type="nucleotide sequence ID" value="NZ_OX365700.1"/>
</dbReference>
<dbReference type="InterPro" id="IPR036165">
    <property type="entry name" value="YefM-like_sf"/>
</dbReference>
<dbReference type="Gene3D" id="3.40.1620.10">
    <property type="entry name" value="YefM-like domain"/>
    <property type="match status" value="1"/>
</dbReference>
<dbReference type="EMBL" id="OX365700">
    <property type="protein sequence ID" value="CAI4032854.1"/>
    <property type="molecule type" value="Genomic_DNA"/>
</dbReference>
<dbReference type="Pfam" id="PF02604">
    <property type="entry name" value="PhdYeFM_antitox"/>
    <property type="match status" value="1"/>
</dbReference>
<protein>
    <recommendedName>
        <fullName evidence="2">Antitoxin</fullName>
    </recommendedName>
</protein>
<keyword evidence="4" id="KW-1185">Reference proteome</keyword>
<gene>
    <name evidence="3" type="ORF">DNFV4_03284</name>
</gene>